<dbReference type="CDD" id="cd06261">
    <property type="entry name" value="TM_PBP2"/>
    <property type="match status" value="1"/>
</dbReference>
<keyword evidence="6 7" id="KW-0472">Membrane</keyword>
<evidence type="ECO:0000256" key="6">
    <source>
        <dbReference type="ARBA" id="ARBA00023136"/>
    </source>
</evidence>
<keyword evidence="2 7" id="KW-0813">Transport</keyword>
<feature type="transmembrane region" description="Helical" evidence="7">
    <location>
        <begin position="112"/>
        <end position="136"/>
    </location>
</feature>
<evidence type="ECO:0000256" key="2">
    <source>
        <dbReference type="ARBA" id="ARBA00022448"/>
    </source>
</evidence>
<feature type="domain" description="ABC transmembrane type-1" evidence="9">
    <location>
        <begin position="108"/>
        <end position="300"/>
    </location>
</feature>
<dbReference type="EMBL" id="JAGINT010000001">
    <property type="protein sequence ID" value="MBP2351787.1"/>
    <property type="molecule type" value="Genomic_DNA"/>
</dbReference>
<sequence length="316" mass="33973">MTTNIARPRAASPAARRGGKKREEQNERGLLSDSDRGRPTVRVVLICMQIIVLGGLVLGGIGPIVWAAKSAVSTSNDILSAPLSWWPSGIHFGNLAEAWTRVRIGKALGNTVAVAVGSTLTSLFVSITAAYVLSILQPRWGKILSGMVLATLFLPGVITLVPLYQTVLKLPLLNISLLNSFWALWLPAGANAFNVLITKRFFDGIPKSFIEAARIDGAGPIRVLWSVMLPLSRPIIGVMALLSLIGAFKDYLWPLLVIPNPDKQPISVALPRLSQSAELSINLAAVFLTIAIPVVLFLIFQRQFLRGVAMTGGVKG</sequence>
<keyword evidence="3" id="KW-1003">Cell membrane</keyword>
<feature type="transmembrane region" description="Helical" evidence="7">
    <location>
        <begin position="143"/>
        <end position="164"/>
    </location>
</feature>
<dbReference type="Proteomes" id="UP000755585">
    <property type="component" value="Unassembled WGS sequence"/>
</dbReference>
<evidence type="ECO:0000256" key="4">
    <source>
        <dbReference type="ARBA" id="ARBA00022692"/>
    </source>
</evidence>
<keyword evidence="10" id="KW-0762">Sugar transport</keyword>
<dbReference type="SUPFAM" id="SSF161098">
    <property type="entry name" value="MetI-like"/>
    <property type="match status" value="1"/>
</dbReference>
<accession>A0ABS4UJE6</accession>
<evidence type="ECO:0000256" key="1">
    <source>
        <dbReference type="ARBA" id="ARBA00004651"/>
    </source>
</evidence>
<name>A0ABS4UJE6_9ACTN</name>
<protein>
    <submittedName>
        <fullName evidence="10">Multiple sugar transport system permease protein</fullName>
    </submittedName>
</protein>
<evidence type="ECO:0000259" key="9">
    <source>
        <dbReference type="PROSITE" id="PS50928"/>
    </source>
</evidence>
<gene>
    <name evidence="10" type="ORF">JOF29_002870</name>
</gene>
<comment type="caution">
    <text evidence="10">The sequence shown here is derived from an EMBL/GenBank/DDBJ whole genome shotgun (WGS) entry which is preliminary data.</text>
</comment>
<feature type="transmembrane region" description="Helical" evidence="7">
    <location>
        <begin position="184"/>
        <end position="202"/>
    </location>
</feature>
<feature type="transmembrane region" description="Helical" evidence="7">
    <location>
        <begin position="279"/>
        <end position="300"/>
    </location>
</feature>
<proteinExistence type="inferred from homology"/>
<dbReference type="PANTHER" id="PTHR43744:SF12">
    <property type="entry name" value="ABC TRANSPORTER PERMEASE PROTEIN MG189-RELATED"/>
    <property type="match status" value="1"/>
</dbReference>
<dbReference type="PANTHER" id="PTHR43744">
    <property type="entry name" value="ABC TRANSPORTER PERMEASE PROTEIN MG189-RELATED-RELATED"/>
    <property type="match status" value="1"/>
</dbReference>
<keyword evidence="4 7" id="KW-0812">Transmembrane</keyword>
<reference evidence="10 11" key="1">
    <citation type="submission" date="2021-03" db="EMBL/GenBank/DDBJ databases">
        <title>Sequencing the genomes of 1000 actinobacteria strains.</title>
        <authorList>
            <person name="Klenk H.-P."/>
        </authorList>
    </citation>
    <scope>NUCLEOTIDE SEQUENCE [LARGE SCALE GENOMIC DNA]</scope>
    <source>
        <strain evidence="10 11">DSM 18824</strain>
    </source>
</reference>
<feature type="compositionally biased region" description="Low complexity" evidence="8">
    <location>
        <begin position="1"/>
        <end position="16"/>
    </location>
</feature>
<evidence type="ECO:0000313" key="11">
    <source>
        <dbReference type="Proteomes" id="UP000755585"/>
    </source>
</evidence>
<evidence type="ECO:0000256" key="3">
    <source>
        <dbReference type="ARBA" id="ARBA00022475"/>
    </source>
</evidence>
<feature type="region of interest" description="Disordered" evidence="8">
    <location>
        <begin position="1"/>
        <end position="34"/>
    </location>
</feature>
<feature type="transmembrane region" description="Helical" evidence="7">
    <location>
        <begin position="43"/>
        <end position="66"/>
    </location>
</feature>
<comment type="similarity">
    <text evidence="7">Belongs to the binding-protein-dependent transport system permease family.</text>
</comment>
<dbReference type="Pfam" id="PF00528">
    <property type="entry name" value="BPD_transp_1"/>
    <property type="match status" value="1"/>
</dbReference>
<feature type="transmembrane region" description="Helical" evidence="7">
    <location>
        <begin position="223"/>
        <end position="248"/>
    </location>
</feature>
<dbReference type="InterPro" id="IPR035906">
    <property type="entry name" value="MetI-like_sf"/>
</dbReference>
<evidence type="ECO:0000256" key="5">
    <source>
        <dbReference type="ARBA" id="ARBA00022989"/>
    </source>
</evidence>
<dbReference type="Gene3D" id="1.10.3720.10">
    <property type="entry name" value="MetI-like"/>
    <property type="match status" value="1"/>
</dbReference>
<dbReference type="RefSeq" id="WP_209694646.1">
    <property type="nucleotide sequence ID" value="NZ_BAAAVU010000013.1"/>
</dbReference>
<evidence type="ECO:0000256" key="8">
    <source>
        <dbReference type="SAM" id="MobiDB-lite"/>
    </source>
</evidence>
<organism evidence="10 11">
    <name type="scientific">Kribbella aluminosa</name>
    <dbReference type="NCBI Taxonomy" id="416017"/>
    <lineage>
        <taxon>Bacteria</taxon>
        <taxon>Bacillati</taxon>
        <taxon>Actinomycetota</taxon>
        <taxon>Actinomycetes</taxon>
        <taxon>Propionibacteriales</taxon>
        <taxon>Kribbellaceae</taxon>
        <taxon>Kribbella</taxon>
    </lineage>
</organism>
<evidence type="ECO:0000313" key="10">
    <source>
        <dbReference type="EMBL" id="MBP2351787.1"/>
    </source>
</evidence>
<keyword evidence="5 7" id="KW-1133">Transmembrane helix</keyword>
<comment type="subcellular location">
    <subcellularLocation>
        <location evidence="1 7">Cell membrane</location>
        <topology evidence="1 7">Multi-pass membrane protein</topology>
    </subcellularLocation>
</comment>
<dbReference type="PROSITE" id="PS50928">
    <property type="entry name" value="ABC_TM1"/>
    <property type="match status" value="1"/>
</dbReference>
<dbReference type="InterPro" id="IPR000515">
    <property type="entry name" value="MetI-like"/>
</dbReference>
<keyword evidence="11" id="KW-1185">Reference proteome</keyword>
<evidence type="ECO:0000256" key="7">
    <source>
        <dbReference type="RuleBase" id="RU363032"/>
    </source>
</evidence>